<proteinExistence type="predicted"/>
<evidence type="ECO:0000313" key="2">
    <source>
        <dbReference type="EMBL" id="EDQ87721.1"/>
    </source>
</evidence>
<feature type="compositionally biased region" description="Low complexity" evidence="1">
    <location>
        <begin position="72"/>
        <end position="86"/>
    </location>
</feature>
<accession>A9V4J1</accession>
<evidence type="ECO:0000313" key="3">
    <source>
        <dbReference type="Proteomes" id="UP000001357"/>
    </source>
</evidence>
<feature type="compositionally biased region" description="Basic and acidic residues" evidence="1">
    <location>
        <begin position="60"/>
        <end position="70"/>
    </location>
</feature>
<dbReference type="InParanoid" id="A9V4J1"/>
<keyword evidence="3" id="KW-1185">Reference proteome</keyword>
<dbReference type="KEGG" id="mbr:MONBRDRAFT_9889"/>
<feature type="region of interest" description="Disordered" evidence="1">
    <location>
        <begin position="60"/>
        <end position="95"/>
    </location>
</feature>
<name>A9V4J1_MONBE</name>
<dbReference type="Proteomes" id="UP000001357">
    <property type="component" value="Unassembled WGS sequence"/>
</dbReference>
<gene>
    <name evidence="2" type="ORF">MONBRDRAFT_9889</name>
</gene>
<dbReference type="GeneID" id="5892774"/>
<dbReference type="AlphaFoldDB" id="A9V4J1"/>
<dbReference type="EMBL" id="CH991558">
    <property type="protein sequence ID" value="EDQ87721.1"/>
    <property type="molecule type" value="Genomic_DNA"/>
</dbReference>
<sequence>MAASVALRPLGGASAVVLEARRGKAAWNKSYHRPEDTFSKRRREWLEGMHEVRVDYIKRHGMPTREEKKQQKLAQQLKHQQAQQAAGSRRSSEATSAIKARKQELMYVRDELVAAFSLVRVLSLTSRLLFSVPRRRKLADVRKEVKAEHRALGQHRARAVYEMSLLTIATAAFFSSRTPSFVTASWIPISQQVARRQSVVERQIEQRESMITLKDLDMLDDILMTRLSQSTTPEYLVQRRKNTRQE</sequence>
<organism evidence="2 3">
    <name type="scientific">Monosiga brevicollis</name>
    <name type="common">Choanoflagellate</name>
    <dbReference type="NCBI Taxonomy" id="81824"/>
    <lineage>
        <taxon>Eukaryota</taxon>
        <taxon>Choanoflagellata</taxon>
        <taxon>Craspedida</taxon>
        <taxon>Salpingoecidae</taxon>
        <taxon>Monosiga</taxon>
    </lineage>
</organism>
<evidence type="ECO:0000256" key="1">
    <source>
        <dbReference type="SAM" id="MobiDB-lite"/>
    </source>
</evidence>
<protein>
    <submittedName>
        <fullName evidence="2">Uncharacterized protein</fullName>
    </submittedName>
</protein>
<dbReference type="RefSeq" id="XP_001747641.1">
    <property type="nucleotide sequence ID" value="XM_001747589.1"/>
</dbReference>
<reference evidence="2 3" key="1">
    <citation type="journal article" date="2008" name="Nature">
        <title>The genome of the choanoflagellate Monosiga brevicollis and the origin of metazoans.</title>
        <authorList>
            <consortium name="JGI Sequencing"/>
            <person name="King N."/>
            <person name="Westbrook M.J."/>
            <person name="Young S.L."/>
            <person name="Kuo A."/>
            <person name="Abedin M."/>
            <person name="Chapman J."/>
            <person name="Fairclough S."/>
            <person name="Hellsten U."/>
            <person name="Isogai Y."/>
            <person name="Letunic I."/>
            <person name="Marr M."/>
            <person name="Pincus D."/>
            <person name="Putnam N."/>
            <person name="Rokas A."/>
            <person name="Wright K.J."/>
            <person name="Zuzow R."/>
            <person name="Dirks W."/>
            <person name="Good M."/>
            <person name="Goodstein D."/>
            <person name="Lemons D."/>
            <person name="Li W."/>
            <person name="Lyons J.B."/>
            <person name="Morris A."/>
            <person name="Nichols S."/>
            <person name="Richter D.J."/>
            <person name="Salamov A."/>
            <person name="Bork P."/>
            <person name="Lim W.A."/>
            <person name="Manning G."/>
            <person name="Miller W.T."/>
            <person name="McGinnis W."/>
            <person name="Shapiro H."/>
            <person name="Tjian R."/>
            <person name="Grigoriev I.V."/>
            <person name="Rokhsar D."/>
        </authorList>
    </citation>
    <scope>NUCLEOTIDE SEQUENCE [LARGE SCALE GENOMIC DNA]</scope>
    <source>
        <strain evidence="3">MX1 / ATCC 50154</strain>
    </source>
</reference>